<dbReference type="OrthoDB" id="3806873at2"/>
<dbReference type="SUPFAM" id="SSF56112">
    <property type="entry name" value="Protein kinase-like (PK-like)"/>
    <property type="match status" value="1"/>
</dbReference>
<reference evidence="2 3" key="1">
    <citation type="submission" date="2019-04" db="EMBL/GenBank/DDBJ databases">
        <title>Taxonomy of novel Haliea sp. from mangrove soil of West Coast of India.</title>
        <authorList>
            <person name="Verma A."/>
            <person name="Kumar P."/>
            <person name="Krishnamurthi S."/>
        </authorList>
    </citation>
    <scope>NUCLEOTIDE SEQUENCE [LARGE SCALE GENOMIC DNA]</scope>
    <source>
        <strain evidence="2 3">SAOS-164</strain>
    </source>
</reference>
<protein>
    <submittedName>
        <fullName evidence="2">Aminoglycoside phosphotransferase family protein</fullName>
    </submittedName>
</protein>
<dbReference type="PANTHER" id="PTHR11012">
    <property type="entry name" value="PROTEIN KINASE-LIKE DOMAIN-CONTAINING"/>
    <property type="match status" value="1"/>
</dbReference>
<dbReference type="InterPro" id="IPR011009">
    <property type="entry name" value="Kinase-like_dom_sf"/>
</dbReference>
<evidence type="ECO:0000313" key="3">
    <source>
        <dbReference type="Proteomes" id="UP000298050"/>
    </source>
</evidence>
<dbReference type="InterPro" id="IPR004119">
    <property type="entry name" value="EcKL"/>
</dbReference>
<dbReference type="GO" id="GO:0016740">
    <property type="term" value="F:transferase activity"/>
    <property type="evidence" value="ECO:0007669"/>
    <property type="project" value="UniProtKB-KW"/>
</dbReference>
<feature type="domain" description="CHK kinase-like" evidence="1">
    <location>
        <begin position="125"/>
        <end position="298"/>
    </location>
</feature>
<gene>
    <name evidence="2" type="ORF">E4634_18545</name>
</gene>
<comment type="caution">
    <text evidence="2">The sequence shown here is derived from an EMBL/GenBank/DDBJ whole genome shotgun (WGS) entry which is preliminary data.</text>
</comment>
<sequence>MAQASTAITSGLDIPETLEQALDPQWLAAALVHTSGGSPVIAVELDEVVQAMAAKVRIAVRFANDPERQHFYCVKGFLDTDQDRQSTGEVTTRESNFYTRIAPHLSMRVPGCPSVVTDDSGQAIMIMEDVIAAGGHFCHAHEPFSVEQVQATLDQLARLHAASHLLESNPWIPRGIDWMAESKHFPESWIHKQMHDPRGEGLPESTLDGSNLLNGLRALGKRSDASAATLLHGDTHIANIYMTPEGPGFADWQLIKGANWALDIAYHINGVLPVELAEKHERELVAYYLGALGRHGGSPPDMDTAWEDYCCAPPYGLYLWAVTTRVDPAITTKNFQRLGAALTRCESYQRLGIIS</sequence>
<dbReference type="InterPro" id="IPR015897">
    <property type="entry name" value="CHK_kinase-like"/>
</dbReference>
<dbReference type="PANTHER" id="PTHR11012:SF30">
    <property type="entry name" value="PROTEIN KINASE-LIKE DOMAIN-CONTAINING"/>
    <property type="match status" value="1"/>
</dbReference>
<name>A0A4Z0LVK8_9GAMM</name>
<accession>A0A4Z0LVK8</accession>
<dbReference type="Gene3D" id="3.90.1200.10">
    <property type="match status" value="1"/>
</dbReference>
<evidence type="ECO:0000259" key="1">
    <source>
        <dbReference type="SMART" id="SM00587"/>
    </source>
</evidence>
<organism evidence="2 3">
    <name type="scientific">Mangrovimicrobium sediminis</name>
    <dbReference type="NCBI Taxonomy" id="2562682"/>
    <lineage>
        <taxon>Bacteria</taxon>
        <taxon>Pseudomonadati</taxon>
        <taxon>Pseudomonadota</taxon>
        <taxon>Gammaproteobacteria</taxon>
        <taxon>Cellvibrionales</taxon>
        <taxon>Halieaceae</taxon>
        <taxon>Mangrovimicrobium</taxon>
    </lineage>
</organism>
<dbReference type="RefSeq" id="WP_135446167.1">
    <property type="nucleotide sequence ID" value="NZ_SRLE01000014.1"/>
</dbReference>
<dbReference type="AlphaFoldDB" id="A0A4Z0LVK8"/>
<dbReference type="SMART" id="SM00587">
    <property type="entry name" value="CHK"/>
    <property type="match status" value="1"/>
</dbReference>
<keyword evidence="3" id="KW-1185">Reference proteome</keyword>
<keyword evidence="2" id="KW-0808">Transferase</keyword>
<dbReference type="Proteomes" id="UP000298050">
    <property type="component" value="Unassembled WGS sequence"/>
</dbReference>
<evidence type="ECO:0000313" key="2">
    <source>
        <dbReference type="EMBL" id="TGD71274.1"/>
    </source>
</evidence>
<proteinExistence type="predicted"/>
<dbReference type="Pfam" id="PF02958">
    <property type="entry name" value="EcKL"/>
    <property type="match status" value="1"/>
</dbReference>
<dbReference type="EMBL" id="SRLE01000014">
    <property type="protein sequence ID" value="TGD71274.1"/>
    <property type="molecule type" value="Genomic_DNA"/>
</dbReference>